<dbReference type="EMBL" id="KL367573">
    <property type="protein sequence ID" value="KFD63425.1"/>
    <property type="molecule type" value="Genomic_DNA"/>
</dbReference>
<proteinExistence type="predicted"/>
<evidence type="ECO:0008006" key="3">
    <source>
        <dbReference type="Google" id="ProtNLM"/>
    </source>
</evidence>
<gene>
    <name evidence="2" type="ORF">M514_02490</name>
</gene>
<name>A0A085N1S9_9BILA</name>
<evidence type="ECO:0000313" key="2">
    <source>
        <dbReference type="EMBL" id="KFD63425.1"/>
    </source>
</evidence>
<feature type="region of interest" description="Disordered" evidence="1">
    <location>
        <begin position="138"/>
        <end position="160"/>
    </location>
</feature>
<protein>
    <recommendedName>
        <fullName evidence="3">BED-type domain-containing protein</fullName>
    </recommendedName>
</protein>
<dbReference type="AlphaFoldDB" id="A0A085N1S9"/>
<evidence type="ECO:0000256" key="1">
    <source>
        <dbReference type="SAM" id="MobiDB-lite"/>
    </source>
</evidence>
<accession>A0A085N1S9</accession>
<sequence>MVTFSNENMKPCKMKKHLISVHPEKKDKPFEFFQKLRDTFQKRATLMHMVRERPLRLDDGIVASYKVSKLIAKTSNAHSIDESLILPAASIIISDVMKLAPEETVQAIPLSNSTVCRRIDEMAGDIEDQLICLPGSRTSSPVQNVHDKKLRRKGPRDKWSRAKLPMRQMVHGKNVH</sequence>
<dbReference type="PANTHER" id="PTHR45913">
    <property type="entry name" value="EPM2A-INTERACTING PROTEIN 1"/>
    <property type="match status" value="1"/>
</dbReference>
<dbReference type="PANTHER" id="PTHR45913:SF19">
    <property type="entry name" value="LOW QUALITY PROTEIN: ZINC FINGER BED DOMAIN-CONTAINING PROTEIN 5-LIKE"/>
    <property type="match status" value="1"/>
</dbReference>
<dbReference type="Proteomes" id="UP000030758">
    <property type="component" value="Unassembled WGS sequence"/>
</dbReference>
<reference evidence="2" key="1">
    <citation type="journal article" date="2014" name="Nat. Genet.">
        <title>Genome and transcriptome of the porcine whipworm Trichuris suis.</title>
        <authorList>
            <person name="Jex A.R."/>
            <person name="Nejsum P."/>
            <person name="Schwarz E.M."/>
            <person name="Hu L."/>
            <person name="Young N.D."/>
            <person name="Hall R.S."/>
            <person name="Korhonen P.K."/>
            <person name="Liao S."/>
            <person name="Thamsborg S."/>
            <person name="Xia J."/>
            <person name="Xu P."/>
            <person name="Wang S."/>
            <person name="Scheerlinck J.P."/>
            <person name="Hofmann A."/>
            <person name="Sternberg P.W."/>
            <person name="Wang J."/>
            <person name="Gasser R.B."/>
        </authorList>
    </citation>
    <scope>NUCLEOTIDE SEQUENCE [LARGE SCALE GENOMIC DNA]</scope>
    <source>
        <strain evidence="2">DCEP-RM93F</strain>
    </source>
</reference>
<organism evidence="2">
    <name type="scientific">Trichuris suis</name>
    <name type="common">pig whipworm</name>
    <dbReference type="NCBI Taxonomy" id="68888"/>
    <lineage>
        <taxon>Eukaryota</taxon>
        <taxon>Metazoa</taxon>
        <taxon>Ecdysozoa</taxon>
        <taxon>Nematoda</taxon>
        <taxon>Enoplea</taxon>
        <taxon>Dorylaimia</taxon>
        <taxon>Trichinellida</taxon>
        <taxon>Trichuridae</taxon>
        <taxon>Trichuris</taxon>
    </lineage>
</organism>